<evidence type="ECO:0000256" key="2">
    <source>
        <dbReference type="ARBA" id="ARBA00022679"/>
    </source>
</evidence>
<dbReference type="InterPro" id="IPR000477">
    <property type="entry name" value="RT_dom"/>
</dbReference>
<dbReference type="InterPro" id="IPR043502">
    <property type="entry name" value="DNA/RNA_pol_sf"/>
</dbReference>
<accession>A0A371IY55</accession>
<dbReference type="Proteomes" id="UP000215694">
    <property type="component" value="Unassembled WGS sequence"/>
</dbReference>
<dbReference type="OrthoDB" id="9788687at2"/>
<evidence type="ECO:0000256" key="6">
    <source>
        <dbReference type="ARBA" id="ARBA00022918"/>
    </source>
</evidence>
<evidence type="ECO:0000256" key="8">
    <source>
        <dbReference type="ARBA" id="ARBA00034120"/>
    </source>
</evidence>
<keyword evidence="5" id="KW-0460">Magnesium</keyword>
<dbReference type="PANTHER" id="PTHR34047:SF7">
    <property type="entry name" value="RNA-DIRECTED DNA POLYMERASE"/>
    <property type="match status" value="1"/>
</dbReference>
<proteinExistence type="inferred from homology"/>
<dbReference type="EMBL" id="NOJY02000076">
    <property type="protein sequence ID" value="RDY25398.1"/>
    <property type="molecule type" value="Genomic_DNA"/>
</dbReference>
<dbReference type="AlphaFoldDB" id="A0A371IY55"/>
<comment type="caution">
    <text evidence="11">The sequence shown here is derived from an EMBL/GenBank/DDBJ whole genome shotgun (WGS) entry which is preliminary data.</text>
</comment>
<dbReference type="PRINTS" id="PR00866">
    <property type="entry name" value="RNADNAPOLMS"/>
</dbReference>
<evidence type="ECO:0000313" key="11">
    <source>
        <dbReference type="EMBL" id="RDY25398.1"/>
    </source>
</evidence>
<dbReference type="InterPro" id="IPR043128">
    <property type="entry name" value="Rev_trsase/Diguanyl_cyclase"/>
</dbReference>
<dbReference type="CDD" id="cd03487">
    <property type="entry name" value="RT_Bac_retron_II"/>
    <property type="match status" value="1"/>
</dbReference>
<evidence type="ECO:0000256" key="5">
    <source>
        <dbReference type="ARBA" id="ARBA00022842"/>
    </source>
</evidence>
<dbReference type="SUPFAM" id="SSF56672">
    <property type="entry name" value="DNA/RNA polymerases"/>
    <property type="match status" value="1"/>
</dbReference>
<feature type="domain" description="Reverse transcriptase" evidence="10">
    <location>
        <begin position="53"/>
        <end position="263"/>
    </location>
</feature>
<organism evidence="11 12">
    <name type="scientific">Romboutsia weinsteinii</name>
    <dbReference type="NCBI Taxonomy" id="2020949"/>
    <lineage>
        <taxon>Bacteria</taxon>
        <taxon>Bacillati</taxon>
        <taxon>Bacillota</taxon>
        <taxon>Clostridia</taxon>
        <taxon>Peptostreptococcales</taxon>
        <taxon>Peptostreptococcaceae</taxon>
        <taxon>Romboutsia</taxon>
    </lineage>
</organism>
<keyword evidence="2" id="KW-0808">Transferase</keyword>
<name>A0A371IY55_9FIRM</name>
<dbReference type="InterPro" id="IPR051083">
    <property type="entry name" value="GrpII_Intron_Splice-Mob/Def"/>
</dbReference>
<keyword evidence="6 11" id="KW-0695">RNA-directed DNA polymerase</keyword>
<evidence type="ECO:0000313" key="12">
    <source>
        <dbReference type="Proteomes" id="UP000215694"/>
    </source>
</evidence>
<keyword evidence="7" id="KW-0051">Antiviral defense</keyword>
<dbReference type="RefSeq" id="WP_094367494.1">
    <property type="nucleotide sequence ID" value="NZ_NOJY02000076.1"/>
</dbReference>
<reference evidence="11 12" key="1">
    <citation type="journal article" date="2017" name="Genome Announc.">
        <title>Draft Genome Sequence of Romboutsia weinsteinii sp. nov. Strain CCRI-19649(T) Isolated from Surface Water.</title>
        <authorList>
            <person name="Maheux A.F."/>
            <person name="Boudreau D.K."/>
            <person name="Berube E."/>
            <person name="Boissinot M."/>
            <person name="Cantin P."/>
            <person name="Raymond F."/>
            <person name="Corbeil J."/>
            <person name="Omar R.F."/>
            <person name="Bergeron M.G."/>
        </authorList>
    </citation>
    <scope>NUCLEOTIDE SEQUENCE [LARGE SCALE GENOMIC DNA]</scope>
    <source>
        <strain evidence="11 12">CCRI-19649</strain>
    </source>
</reference>
<comment type="catalytic activity">
    <reaction evidence="9">
        <text>DNA(n) + a 2'-deoxyribonucleoside 5'-triphosphate = DNA(n+1) + diphosphate</text>
        <dbReference type="Rhea" id="RHEA:22508"/>
        <dbReference type="Rhea" id="RHEA-COMP:17339"/>
        <dbReference type="Rhea" id="RHEA-COMP:17340"/>
        <dbReference type="ChEBI" id="CHEBI:33019"/>
        <dbReference type="ChEBI" id="CHEBI:61560"/>
        <dbReference type="ChEBI" id="CHEBI:173112"/>
        <dbReference type="EC" id="2.7.7.49"/>
    </reaction>
</comment>
<dbReference type="GO" id="GO:0003723">
    <property type="term" value="F:RNA binding"/>
    <property type="evidence" value="ECO:0007669"/>
    <property type="project" value="InterPro"/>
</dbReference>
<dbReference type="GO" id="GO:0003964">
    <property type="term" value="F:RNA-directed DNA polymerase activity"/>
    <property type="evidence" value="ECO:0007669"/>
    <property type="project" value="UniProtKB-KW"/>
</dbReference>
<keyword evidence="4" id="KW-0479">Metal-binding</keyword>
<keyword evidence="3" id="KW-0548">Nucleotidyltransferase</keyword>
<dbReference type="Gene3D" id="3.30.70.270">
    <property type="match status" value="1"/>
</dbReference>
<comment type="similarity">
    <text evidence="8">Belongs to the bacterial reverse transcriptase family.</text>
</comment>
<protein>
    <recommendedName>
        <fullName evidence="1">RNA-directed DNA polymerase</fullName>
        <ecNumber evidence="1">2.7.7.49</ecNumber>
    </recommendedName>
</protein>
<dbReference type="GO" id="GO:0051607">
    <property type="term" value="P:defense response to virus"/>
    <property type="evidence" value="ECO:0007669"/>
    <property type="project" value="UniProtKB-KW"/>
</dbReference>
<evidence type="ECO:0000256" key="3">
    <source>
        <dbReference type="ARBA" id="ARBA00022695"/>
    </source>
</evidence>
<dbReference type="InterPro" id="IPR000123">
    <property type="entry name" value="Reverse_transcriptase_msDNA"/>
</dbReference>
<dbReference type="GO" id="GO:0046872">
    <property type="term" value="F:metal ion binding"/>
    <property type="evidence" value="ECO:0007669"/>
    <property type="project" value="UniProtKB-KW"/>
</dbReference>
<keyword evidence="12" id="KW-1185">Reference proteome</keyword>
<evidence type="ECO:0000256" key="7">
    <source>
        <dbReference type="ARBA" id="ARBA00023118"/>
    </source>
</evidence>
<dbReference type="EC" id="2.7.7.49" evidence="1"/>
<evidence type="ECO:0000256" key="4">
    <source>
        <dbReference type="ARBA" id="ARBA00022723"/>
    </source>
</evidence>
<dbReference type="PROSITE" id="PS50878">
    <property type="entry name" value="RT_POL"/>
    <property type="match status" value="1"/>
</dbReference>
<sequence length="337" mass="39707">MDYLNRLEKKLNELEYDDYYKSACITYAEKLIDNEVPVVFDKKHLSLLMGINLATLNYYLVNTDEFYNEIKIPKKNGRYRVISMPSYNLKKIQRWVLDNILYNIKVHNKATGFVRNRSIVDNAKYHVKKDVVVNIDISNFFPSIDFNKVFYMFYNLGYTKELCYVLSKLLTYKDTLPQGAPSSPYIANIIMMNIDLRLDGLAKKINSDYSRYADDITMSGNRDIVVHVPFIKSIIESQGFKVNLDKLKIQYRKSRQEVTGLVVNDRLSVKKELKKSLRQHIYFCKKFGVYGHLKYTGNEGKSFYKEYLYGHAYFIKMVEYECGKRFINELDSINWNS</sequence>
<evidence type="ECO:0000256" key="9">
    <source>
        <dbReference type="ARBA" id="ARBA00048173"/>
    </source>
</evidence>
<dbReference type="PANTHER" id="PTHR34047">
    <property type="entry name" value="NUCLEAR INTRON MATURASE 1, MITOCHONDRIAL-RELATED"/>
    <property type="match status" value="1"/>
</dbReference>
<evidence type="ECO:0000259" key="10">
    <source>
        <dbReference type="PROSITE" id="PS50878"/>
    </source>
</evidence>
<dbReference type="Pfam" id="PF00078">
    <property type="entry name" value="RVT_1"/>
    <property type="match status" value="1"/>
</dbReference>
<evidence type="ECO:0000256" key="1">
    <source>
        <dbReference type="ARBA" id="ARBA00012493"/>
    </source>
</evidence>
<gene>
    <name evidence="11" type="ORF">CHL78_018415</name>
</gene>